<dbReference type="Pfam" id="PF02163">
    <property type="entry name" value="Peptidase_M50"/>
    <property type="match status" value="1"/>
</dbReference>
<dbReference type="GO" id="GO:0006508">
    <property type="term" value="P:proteolysis"/>
    <property type="evidence" value="ECO:0007669"/>
    <property type="project" value="UniProtKB-KW"/>
</dbReference>
<dbReference type="PANTHER" id="PTHR31412:SF0">
    <property type="entry name" value="ZINC METALLOPROTEASE EGY1, CHLOROPLASTIC-RELATED"/>
    <property type="match status" value="1"/>
</dbReference>
<feature type="transmembrane region" description="Helical" evidence="10">
    <location>
        <begin position="360"/>
        <end position="379"/>
    </location>
</feature>
<feature type="transmembrane region" description="Helical" evidence="10">
    <location>
        <begin position="59"/>
        <end position="79"/>
    </location>
</feature>
<feature type="transmembrane region" description="Helical" evidence="10">
    <location>
        <begin position="6"/>
        <end position="24"/>
    </location>
</feature>
<evidence type="ECO:0000256" key="7">
    <source>
        <dbReference type="ARBA" id="ARBA00022946"/>
    </source>
</evidence>
<evidence type="ECO:0000313" key="13">
    <source>
        <dbReference type="Proteomes" id="UP000642094"/>
    </source>
</evidence>
<dbReference type="GO" id="GO:0008233">
    <property type="term" value="F:peptidase activity"/>
    <property type="evidence" value="ECO:0007669"/>
    <property type="project" value="UniProtKB-KW"/>
</dbReference>
<comment type="cofactor">
    <cofactor evidence="1">
        <name>Zn(2+)</name>
        <dbReference type="ChEBI" id="CHEBI:29105"/>
    </cofactor>
</comment>
<evidence type="ECO:0000256" key="5">
    <source>
        <dbReference type="ARBA" id="ARBA00022692"/>
    </source>
</evidence>
<sequence>MMSTPLLPITVFVFTLALLGWGYFRSRKFGKLGLLSWLQFVALMSPWLVYFGLFVSGIFINFTTLLFLLLGSTIAYVAISNKLRKVATEERSTIEQKLKQDLEKMINDQSKSADGSSPVNSPIAVAMSQGKTQLKLFKAVPAEDMKLMQGMFGIETYYVTETIPYQEGAIFKGNLRGEPDVVHERLTKTLHERLGDKYNLFLVEGQDRKPVVIVLPSRVSNIDNNTVPQKILIAVLIIANAYTAVNLGALVSGIPVVQQPQEYLAGLPFALGVVAILGIRELAMRMMAKKYQVTMSLPFLLPSSQLGSFGAFSRISSPLPNRIALFDIAIAPAMASGLLSLLMLLVGLRLSAIGMGSIDIPTQIFQASVLAGTLAKLFLGDALRSSFIAIHPLVVLGWLGSVITALNLMPAGQLDGGRIVQSIYGRRTASWTTVLTLIFLVIATVINPLALYWGGIILILLRDLERPMLNELSELDEDREALGIVALFWMLITLLPLTSGVAARLGIGGVSGGLLP</sequence>
<feature type="domain" description="Peptidase M50" evidence="11">
    <location>
        <begin position="271"/>
        <end position="428"/>
    </location>
</feature>
<feature type="transmembrane region" description="Helical" evidence="10">
    <location>
        <begin position="386"/>
        <end position="409"/>
    </location>
</feature>
<evidence type="ECO:0000256" key="8">
    <source>
        <dbReference type="ARBA" id="ARBA00022989"/>
    </source>
</evidence>
<keyword evidence="7" id="KW-0809">Transit peptide</keyword>
<dbReference type="PANTHER" id="PTHR31412">
    <property type="entry name" value="ZINC METALLOPROTEASE EGY1"/>
    <property type="match status" value="1"/>
</dbReference>
<dbReference type="EMBL" id="JACJQB010000014">
    <property type="protein sequence ID" value="MBD2188332.1"/>
    <property type="molecule type" value="Genomic_DNA"/>
</dbReference>
<dbReference type="Proteomes" id="UP000642094">
    <property type="component" value="Unassembled WGS sequence"/>
</dbReference>
<evidence type="ECO:0000256" key="4">
    <source>
        <dbReference type="ARBA" id="ARBA00022670"/>
    </source>
</evidence>
<keyword evidence="13" id="KW-1185">Reference proteome</keyword>
<evidence type="ECO:0000256" key="2">
    <source>
        <dbReference type="ARBA" id="ARBA00004141"/>
    </source>
</evidence>
<keyword evidence="4 12" id="KW-0645">Protease</keyword>
<feature type="transmembrane region" description="Helical" evidence="10">
    <location>
        <begin position="429"/>
        <end position="461"/>
    </location>
</feature>
<dbReference type="InterPro" id="IPR044838">
    <property type="entry name" value="EGY1-like"/>
</dbReference>
<evidence type="ECO:0000256" key="3">
    <source>
        <dbReference type="ARBA" id="ARBA00007931"/>
    </source>
</evidence>
<feature type="transmembrane region" description="Helical" evidence="10">
    <location>
        <begin position="482"/>
        <end position="507"/>
    </location>
</feature>
<dbReference type="CDD" id="cd06160">
    <property type="entry name" value="S2P-M50_like_2"/>
    <property type="match status" value="1"/>
</dbReference>
<keyword evidence="6" id="KW-0378">Hydrolase</keyword>
<comment type="caution">
    <text evidence="12">The sequence shown here is derived from an EMBL/GenBank/DDBJ whole genome shotgun (WGS) entry which is preliminary data.</text>
</comment>
<feature type="transmembrane region" description="Helical" evidence="10">
    <location>
        <begin position="263"/>
        <end position="283"/>
    </location>
</feature>
<feature type="transmembrane region" description="Helical" evidence="10">
    <location>
        <begin position="231"/>
        <end position="257"/>
    </location>
</feature>
<comment type="subcellular location">
    <subcellularLocation>
        <location evidence="2">Membrane</location>
        <topology evidence="2">Multi-pass membrane protein</topology>
    </subcellularLocation>
</comment>
<accession>A0ABR7ZWY3</accession>
<evidence type="ECO:0000256" key="10">
    <source>
        <dbReference type="SAM" id="Phobius"/>
    </source>
</evidence>
<proteinExistence type="inferred from homology"/>
<evidence type="ECO:0000256" key="9">
    <source>
        <dbReference type="ARBA" id="ARBA00023136"/>
    </source>
</evidence>
<evidence type="ECO:0000256" key="1">
    <source>
        <dbReference type="ARBA" id="ARBA00001947"/>
    </source>
</evidence>
<keyword evidence="5 10" id="KW-0812">Transmembrane</keyword>
<feature type="transmembrane region" description="Helical" evidence="10">
    <location>
        <begin position="323"/>
        <end position="348"/>
    </location>
</feature>
<keyword evidence="9 10" id="KW-0472">Membrane</keyword>
<gene>
    <name evidence="12" type="ORF">H6F41_09265</name>
</gene>
<evidence type="ECO:0000313" key="12">
    <source>
        <dbReference type="EMBL" id="MBD2188332.1"/>
    </source>
</evidence>
<evidence type="ECO:0000256" key="6">
    <source>
        <dbReference type="ARBA" id="ARBA00022801"/>
    </source>
</evidence>
<feature type="transmembrane region" description="Helical" evidence="10">
    <location>
        <begin position="36"/>
        <end position="53"/>
    </location>
</feature>
<comment type="similarity">
    <text evidence="3">Belongs to the peptidase M50B family.</text>
</comment>
<evidence type="ECO:0000259" key="11">
    <source>
        <dbReference type="Pfam" id="PF02163"/>
    </source>
</evidence>
<dbReference type="RefSeq" id="WP_190403183.1">
    <property type="nucleotide sequence ID" value="NZ_JACJQB010000014.1"/>
</dbReference>
<dbReference type="InterPro" id="IPR008915">
    <property type="entry name" value="Peptidase_M50"/>
</dbReference>
<reference evidence="12 13" key="1">
    <citation type="journal article" date="2020" name="ISME J.">
        <title>Comparative genomics reveals insights into cyanobacterial evolution and habitat adaptation.</title>
        <authorList>
            <person name="Chen M.Y."/>
            <person name="Teng W.K."/>
            <person name="Zhao L."/>
            <person name="Hu C.X."/>
            <person name="Zhou Y.K."/>
            <person name="Han B.P."/>
            <person name="Song L.R."/>
            <person name="Shu W.S."/>
        </authorList>
    </citation>
    <scope>NUCLEOTIDE SEQUENCE [LARGE SCALE GENOMIC DNA]</scope>
    <source>
        <strain evidence="12 13">FACHB-723</strain>
    </source>
</reference>
<keyword evidence="8 10" id="KW-1133">Transmembrane helix</keyword>
<organism evidence="12 13">
    <name type="scientific">Pseudanabaena mucicola FACHB-723</name>
    <dbReference type="NCBI Taxonomy" id="2692860"/>
    <lineage>
        <taxon>Bacteria</taxon>
        <taxon>Bacillati</taxon>
        <taxon>Cyanobacteriota</taxon>
        <taxon>Cyanophyceae</taxon>
        <taxon>Pseudanabaenales</taxon>
        <taxon>Pseudanabaenaceae</taxon>
        <taxon>Pseudanabaena</taxon>
    </lineage>
</organism>
<name>A0ABR7ZWY3_9CYAN</name>
<protein>
    <submittedName>
        <fullName evidence="12">Site-2 protease family protein</fullName>
    </submittedName>
</protein>